<sequence length="143" mass="15351">MPTIQTSAALLPVFWEVGSQQDPLIPNQGVKGLTIGLRHFANGMPTIKTSAALPPAFQEADSCTKGGIRAVDPPSHARVTAPMQASVSMDPVLVNLDRCIASSPFRRWRDMDQDFPARAIASGADPRVGKEPTVVERTYALVV</sequence>
<proteinExistence type="predicted"/>
<protein>
    <submittedName>
        <fullName evidence="1">Pol polyprotein</fullName>
    </submittedName>
</protein>
<organism evidence="1 2">
    <name type="scientific">Plakobranchus ocellatus</name>
    <dbReference type="NCBI Taxonomy" id="259542"/>
    <lineage>
        <taxon>Eukaryota</taxon>
        <taxon>Metazoa</taxon>
        <taxon>Spiralia</taxon>
        <taxon>Lophotrochozoa</taxon>
        <taxon>Mollusca</taxon>
        <taxon>Gastropoda</taxon>
        <taxon>Heterobranchia</taxon>
        <taxon>Euthyneura</taxon>
        <taxon>Panpulmonata</taxon>
        <taxon>Sacoglossa</taxon>
        <taxon>Placobranchoidea</taxon>
        <taxon>Plakobranchidae</taxon>
        <taxon>Plakobranchus</taxon>
    </lineage>
</organism>
<evidence type="ECO:0000313" key="2">
    <source>
        <dbReference type="Proteomes" id="UP000735302"/>
    </source>
</evidence>
<accession>A0AAV4BFD7</accession>
<gene>
    <name evidence="1" type="ORF">PoB_004447200</name>
</gene>
<comment type="caution">
    <text evidence="1">The sequence shown here is derived from an EMBL/GenBank/DDBJ whole genome shotgun (WGS) entry which is preliminary data.</text>
</comment>
<dbReference type="EMBL" id="BLXT01004907">
    <property type="protein sequence ID" value="GFO17967.1"/>
    <property type="molecule type" value="Genomic_DNA"/>
</dbReference>
<evidence type="ECO:0000313" key="1">
    <source>
        <dbReference type="EMBL" id="GFO17967.1"/>
    </source>
</evidence>
<keyword evidence="2" id="KW-1185">Reference proteome</keyword>
<dbReference type="Proteomes" id="UP000735302">
    <property type="component" value="Unassembled WGS sequence"/>
</dbReference>
<dbReference type="AlphaFoldDB" id="A0AAV4BFD7"/>
<reference evidence="1 2" key="1">
    <citation type="journal article" date="2021" name="Elife">
        <title>Chloroplast acquisition without the gene transfer in kleptoplastic sea slugs, Plakobranchus ocellatus.</title>
        <authorList>
            <person name="Maeda T."/>
            <person name="Takahashi S."/>
            <person name="Yoshida T."/>
            <person name="Shimamura S."/>
            <person name="Takaki Y."/>
            <person name="Nagai Y."/>
            <person name="Toyoda A."/>
            <person name="Suzuki Y."/>
            <person name="Arimoto A."/>
            <person name="Ishii H."/>
            <person name="Satoh N."/>
            <person name="Nishiyama T."/>
            <person name="Hasebe M."/>
            <person name="Maruyama T."/>
            <person name="Minagawa J."/>
            <person name="Obokata J."/>
            <person name="Shigenobu S."/>
        </authorList>
    </citation>
    <scope>NUCLEOTIDE SEQUENCE [LARGE SCALE GENOMIC DNA]</scope>
</reference>
<name>A0AAV4BFD7_9GAST</name>